<dbReference type="STRING" id="1121922.GCA_000428905_01691"/>
<protein>
    <recommendedName>
        <fullName evidence="4">HTH luxR-type domain-containing protein</fullName>
    </recommendedName>
</protein>
<gene>
    <name evidence="5" type="ORF">GPAL_3419</name>
</gene>
<dbReference type="PROSITE" id="PS50043">
    <property type="entry name" value="HTH_LUXR_2"/>
    <property type="match status" value="1"/>
</dbReference>
<dbReference type="OrthoDB" id="343383at2"/>
<feature type="domain" description="HTH luxR-type" evidence="4">
    <location>
        <begin position="195"/>
        <end position="260"/>
    </location>
</feature>
<proteinExistence type="predicted"/>
<dbReference type="Gene3D" id="1.10.10.10">
    <property type="entry name" value="Winged helix-like DNA-binding domain superfamily/Winged helix DNA-binding domain"/>
    <property type="match status" value="1"/>
</dbReference>
<accession>K6ZIS9</accession>
<dbReference type="SMART" id="SM00421">
    <property type="entry name" value="HTH_LUXR"/>
    <property type="match status" value="1"/>
</dbReference>
<dbReference type="Proteomes" id="UP000006251">
    <property type="component" value="Unassembled WGS sequence"/>
</dbReference>
<evidence type="ECO:0000313" key="6">
    <source>
        <dbReference type="Proteomes" id="UP000006251"/>
    </source>
</evidence>
<dbReference type="PANTHER" id="PTHR44688:SF16">
    <property type="entry name" value="DNA-BINDING TRANSCRIPTIONAL ACTIVATOR DEVR_DOSR"/>
    <property type="match status" value="1"/>
</dbReference>
<keyword evidence="6" id="KW-1185">Reference proteome</keyword>
<evidence type="ECO:0000313" key="5">
    <source>
        <dbReference type="EMBL" id="GAC30267.1"/>
    </source>
</evidence>
<sequence>MSTNSLTHQVALIDALGTNNFFSVLVKLFESQLPVDSSSVIFYNKNMPPELLFANLLEHEDKIFYASFLDGAYVASPAYQGFMNNYADGVYAWSELMPDGFKNSQMYASYYQPSGIEDLVYFFINNDEFGFIQFCLGRHSPNPKFSPVELSLFATRGLLVTSLIRKHVAFTLQQQAQEVLPLSSVVSERVNYLLDNFEAEVLTRRERQIAKLVITGHSSQSAADNLNISPGTERVHRAKLYAKLKLRSNSELFSYFLDQLTRLY</sequence>
<evidence type="ECO:0000256" key="3">
    <source>
        <dbReference type="ARBA" id="ARBA00023163"/>
    </source>
</evidence>
<dbReference type="EMBL" id="BAEQ01000054">
    <property type="protein sequence ID" value="GAC30267.1"/>
    <property type="molecule type" value="Genomic_DNA"/>
</dbReference>
<evidence type="ECO:0000256" key="1">
    <source>
        <dbReference type="ARBA" id="ARBA00023015"/>
    </source>
</evidence>
<keyword evidence="2" id="KW-0238">DNA-binding</keyword>
<dbReference type="GO" id="GO:0003677">
    <property type="term" value="F:DNA binding"/>
    <property type="evidence" value="ECO:0007669"/>
    <property type="project" value="UniProtKB-KW"/>
</dbReference>
<dbReference type="InterPro" id="IPR036388">
    <property type="entry name" value="WH-like_DNA-bd_sf"/>
</dbReference>
<reference evidence="6" key="1">
    <citation type="journal article" date="2014" name="Environ. Microbiol.">
        <title>Comparative genomics of the marine bacterial genus Glaciecola reveals the high degree of genomic diversity and genomic characteristic for cold adaptation.</title>
        <authorList>
            <person name="Qin Q.L."/>
            <person name="Xie B.B."/>
            <person name="Yu Y."/>
            <person name="Shu Y.L."/>
            <person name="Rong J.C."/>
            <person name="Zhang Y.J."/>
            <person name="Zhao D.L."/>
            <person name="Chen X.L."/>
            <person name="Zhang X.Y."/>
            <person name="Chen B."/>
            <person name="Zhou B.C."/>
            <person name="Zhang Y.Z."/>
        </authorList>
    </citation>
    <scope>NUCLEOTIDE SEQUENCE [LARGE SCALE GENOMIC DNA]</scope>
    <source>
        <strain evidence="6">ACAM 615</strain>
    </source>
</reference>
<dbReference type="PRINTS" id="PR00038">
    <property type="entry name" value="HTHLUXR"/>
</dbReference>
<name>K6ZIS9_9ALTE</name>
<dbReference type="AlphaFoldDB" id="K6ZIS9"/>
<dbReference type="GO" id="GO:0006355">
    <property type="term" value="P:regulation of DNA-templated transcription"/>
    <property type="evidence" value="ECO:0007669"/>
    <property type="project" value="InterPro"/>
</dbReference>
<dbReference type="SUPFAM" id="SSF46894">
    <property type="entry name" value="C-terminal effector domain of the bipartite response regulators"/>
    <property type="match status" value="1"/>
</dbReference>
<dbReference type="InterPro" id="IPR016032">
    <property type="entry name" value="Sig_transdc_resp-reg_C-effctor"/>
</dbReference>
<organism evidence="5 6">
    <name type="scientific">Brumicola pallidula DSM 14239 = ACAM 615</name>
    <dbReference type="NCBI Taxonomy" id="1121922"/>
    <lineage>
        <taxon>Bacteria</taxon>
        <taxon>Pseudomonadati</taxon>
        <taxon>Pseudomonadota</taxon>
        <taxon>Gammaproteobacteria</taxon>
        <taxon>Alteromonadales</taxon>
        <taxon>Alteromonadaceae</taxon>
        <taxon>Brumicola</taxon>
    </lineage>
</organism>
<dbReference type="PANTHER" id="PTHR44688">
    <property type="entry name" value="DNA-BINDING TRANSCRIPTIONAL ACTIVATOR DEVR_DOSR"/>
    <property type="match status" value="1"/>
</dbReference>
<keyword evidence="1" id="KW-0805">Transcription regulation</keyword>
<evidence type="ECO:0000259" key="4">
    <source>
        <dbReference type="PROSITE" id="PS50043"/>
    </source>
</evidence>
<dbReference type="RefSeq" id="WP_006014113.1">
    <property type="nucleotide sequence ID" value="NZ_AUAV01000008.1"/>
</dbReference>
<dbReference type="CDD" id="cd06170">
    <property type="entry name" value="LuxR_C_like"/>
    <property type="match status" value="1"/>
</dbReference>
<dbReference type="InterPro" id="IPR000792">
    <property type="entry name" value="Tscrpt_reg_LuxR_C"/>
</dbReference>
<evidence type="ECO:0000256" key="2">
    <source>
        <dbReference type="ARBA" id="ARBA00023125"/>
    </source>
</evidence>
<keyword evidence="3" id="KW-0804">Transcription</keyword>
<dbReference type="Pfam" id="PF00196">
    <property type="entry name" value="GerE"/>
    <property type="match status" value="1"/>
</dbReference>
<comment type="caution">
    <text evidence="5">The sequence shown here is derived from an EMBL/GenBank/DDBJ whole genome shotgun (WGS) entry which is preliminary data.</text>
</comment>